<name>A0A7I7MAA6_9MYCO</name>
<dbReference type="GO" id="GO:0003700">
    <property type="term" value="F:DNA-binding transcription factor activity"/>
    <property type="evidence" value="ECO:0007669"/>
    <property type="project" value="TreeGrafter"/>
</dbReference>
<reference evidence="6 7" key="1">
    <citation type="journal article" date="2019" name="Emerg. Microbes Infect.">
        <title>Comprehensive subspecies identification of 175 nontuberculous mycobacteria species based on 7547 genomic profiles.</title>
        <authorList>
            <person name="Matsumoto Y."/>
            <person name="Kinjo T."/>
            <person name="Motooka D."/>
            <person name="Nabeya D."/>
            <person name="Jung N."/>
            <person name="Uechi K."/>
            <person name="Horii T."/>
            <person name="Iida T."/>
            <person name="Fujita J."/>
            <person name="Nakamura S."/>
        </authorList>
    </citation>
    <scope>NUCLEOTIDE SEQUENCE [LARGE SCALE GENOMIC DNA]</scope>
    <source>
        <strain evidence="6 7">JCM 13323</strain>
    </source>
</reference>
<dbReference type="InterPro" id="IPR041642">
    <property type="entry name" value="KstR_C"/>
</dbReference>
<dbReference type="InterPro" id="IPR050109">
    <property type="entry name" value="HTH-type_TetR-like_transc_reg"/>
</dbReference>
<keyword evidence="2 4" id="KW-0238">DNA-binding</keyword>
<dbReference type="PANTHER" id="PTHR30055">
    <property type="entry name" value="HTH-TYPE TRANSCRIPTIONAL REGULATOR RUTR"/>
    <property type="match status" value="1"/>
</dbReference>
<dbReference type="InterPro" id="IPR009057">
    <property type="entry name" value="Homeodomain-like_sf"/>
</dbReference>
<sequence>MTGSVQSGPSTADGDSRVLATVVDILESDGYDAVQLRAVARRARTSLATIYKRYPTRDELILAALEAWMADNRYAGVVPHARAPGESLYDALMDLFRRIFEPWERHPRMLSAYYRVRSSPSGKRLLDSGLGIVGPAGLELLSDVDDEFINSLDTIVSSVVYGLLGRFAIGEIAITDILPTLDRTVYWLTKGYEAGNAALTEVAQPSVQGRGGR</sequence>
<dbReference type="Pfam" id="PF00440">
    <property type="entry name" value="TetR_N"/>
    <property type="match status" value="1"/>
</dbReference>
<keyword evidence="1" id="KW-0805">Transcription regulation</keyword>
<dbReference type="PROSITE" id="PS50977">
    <property type="entry name" value="HTH_TETR_2"/>
    <property type="match status" value="1"/>
</dbReference>
<feature type="domain" description="HTH tetR-type" evidence="5">
    <location>
        <begin position="12"/>
        <end position="72"/>
    </location>
</feature>
<dbReference type="EMBL" id="AP022574">
    <property type="protein sequence ID" value="BBX69135.1"/>
    <property type="molecule type" value="Genomic_DNA"/>
</dbReference>
<feature type="DNA-binding region" description="H-T-H motif" evidence="4">
    <location>
        <begin position="35"/>
        <end position="54"/>
    </location>
</feature>
<dbReference type="SUPFAM" id="SSF46689">
    <property type="entry name" value="Homeodomain-like"/>
    <property type="match status" value="1"/>
</dbReference>
<dbReference type="PANTHER" id="PTHR30055:SF234">
    <property type="entry name" value="HTH-TYPE TRANSCRIPTIONAL REGULATOR BETI"/>
    <property type="match status" value="1"/>
</dbReference>
<keyword evidence="7" id="KW-1185">Reference proteome</keyword>
<evidence type="ECO:0000313" key="7">
    <source>
        <dbReference type="Proteomes" id="UP000466514"/>
    </source>
</evidence>
<dbReference type="InterPro" id="IPR001647">
    <property type="entry name" value="HTH_TetR"/>
</dbReference>
<protein>
    <submittedName>
        <fullName evidence="6">TetR family transcriptional regulator</fullName>
    </submittedName>
</protein>
<keyword evidence="3" id="KW-0804">Transcription</keyword>
<evidence type="ECO:0000313" key="6">
    <source>
        <dbReference type="EMBL" id="BBX69135.1"/>
    </source>
</evidence>
<evidence type="ECO:0000256" key="2">
    <source>
        <dbReference type="ARBA" id="ARBA00023125"/>
    </source>
</evidence>
<dbReference type="Proteomes" id="UP000466514">
    <property type="component" value="Chromosome"/>
</dbReference>
<proteinExistence type="predicted"/>
<evidence type="ECO:0000256" key="3">
    <source>
        <dbReference type="ARBA" id="ARBA00023163"/>
    </source>
</evidence>
<dbReference type="RefSeq" id="WP_163722689.1">
    <property type="nucleotide sequence ID" value="NZ_AP022574.1"/>
</dbReference>
<dbReference type="AlphaFoldDB" id="A0A7I7MAA6"/>
<evidence type="ECO:0000259" key="5">
    <source>
        <dbReference type="PROSITE" id="PS50977"/>
    </source>
</evidence>
<evidence type="ECO:0000256" key="1">
    <source>
        <dbReference type="ARBA" id="ARBA00023015"/>
    </source>
</evidence>
<accession>A0A7I7MAA6</accession>
<dbReference type="Pfam" id="PF17925">
    <property type="entry name" value="TetR_C_20"/>
    <property type="match status" value="1"/>
</dbReference>
<dbReference type="GO" id="GO:0000976">
    <property type="term" value="F:transcription cis-regulatory region binding"/>
    <property type="evidence" value="ECO:0007669"/>
    <property type="project" value="TreeGrafter"/>
</dbReference>
<organism evidence="6 7">
    <name type="scientific">Mycolicibacterium psychrotolerans</name>
    <dbReference type="NCBI Taxonomy" id="216929"/>
    <lineage>
        <taxon>Bacteria</taxon>
        <taxon>Bacillati</taxon>
        <taxon>Actinomycetota</taxon>
        <taxon>Actinomycetes</taxon>
        <taxon>Mycobacteriales</taxon>
        <taxon>Mycobacteriaceae</taxon>
        <taxon>Mycolicibacterium</taxon>
    </lineage>
</organism>
<gene>
    <name evidence="6" type="ORF">MPSYJ_25960</name>
</gene>
<dbReference type="Gene3D" id="1.10.357.10">
    <property type="entry name" value="Tetracycline Repressor, domain 2"/>
    <property type="match status" value="1"/>
</dbReference>
<dbReference type="KEGG" id="mpsc:MPSYJ_25960"/>
<evidence type="ECO:0000256" key="4">
    <source>
        <dbReference type="PROSITE-ProRule" id="PRU00335"/>
    </source>
</evidence>